<sequence>LLALDRGRARTIPSKACYGCGGSYCHHGSSLAEETKHGRAFRGTD</sequence>
<proteinExistence type="predicted"/>
<protein>
    <submittedName>
        <fullName evidence="1">Uncharacterized protein</fullName>
    </submittedName>
</protein>
<feature type="non-terminal residue" evidence="1">
    <location>
        <position position="1"/>
    </location>
</feature>
<evidence type="ECO:0000313" key="1">
    <source>
        <dbReference type="EMBL" id="ABD75102.1"/>
    </source>
</evidence>
<name>D1CTE8_SINSA</name>
<reference evidence="1" key="1">
    <citation type="submission" date="2006-02" db="EMBL/GenBank/DDBJ databases">
        <title>Sampling the accessory genome of the Sinorhizobium genus by suppressive subtractive hybridization.</title>
        <authorList>
            <person name="Moulin L."/>
            <person name="Ghazoui Z."/>
            <person name="Young P."/>
        </authorList>
    </citation>
    <scope>NUCLEOTIDE SEQUENCE</scope>
    <source>
        <strain evidence="1">LMG7837</strain>
    </source>
</reference>
<accession>D1CTE8</accession>
<dbReference type="AlphaFoldDB" id="D1CTE8"/>
<dbReference type="EMBL" id="DQ403573">
    <property type="protein sequence ID" value="ABD75102.1"/>
    <property type="molecule type" value="Genomic_DNA"/>
</dbReference>
<organism evidence="1">
    <name type="scientific">Sinorhizobium saheli</name>
    <dbReference type="NCBI Taxonomy" id="36856"/>
    <lineage>
        <taxon>Bacteria</taxon>
        <taxon>Pseudomonadati</taxon>
        <taxon>Pseudomonadota</taxon>
        <taxon>Alphaproteobacteria</taxon>
        <taxon>Hyphomicrobiales</taxon>
        <taxon>Rhizobiaceae</taxon>
        <taxon>Sinorhizobium/Ensifer group</taxon>
        <taxon>Sinorhizobium</taxon>
    </lineage>
</organism>